<dbReference type="InterPro" id="IPR020103">
    <property type="entry name" value="PsdUridine_synth_cat_dom_sf"/>
</dbReference>
<evidence type="ECO:0000256" key="3">
    <source>
        <dbReference type="ARBA" id="ARBA00023235"/>
    </source>
</evidence>
<dbReference type="FunFam" id="3.30.70.580:FF:000001">
    <property type="entry name" value="tRNA pseudouridine synthase A"/>
    <property type="match status" value="1"/>
</dbReference>
<dbReference type="InterPro" id="IPR020095">
    <property type="entry name" value="PsdUridine_synth_TruA_C"/>
</dbReference>
<dbReference type="Pfam" id="PF01416">
    <property type="entry name" value="PseudoU_synth_1"/>
    <property type="match status" value="2"/>
</dbReference>
<dbReference type="InterPro" id="IPR020097">
    <property type="entry name" value="PsdUridine_synth_TruA_a/b_dom"/>
</dbReference>
<dbReference type="CDD" id="cd02570">
    <property type="entry name" value="PseudoU_synth_EcTruA"/>
    <property type="match status" value="1"/>
</dbReference>
<dbReference type="InterPro" id="IPR001406">
    <property type="entry name" value="PsdUridine_synth_TruA"/>
</dbReference>
<dbReference type="PANTHER" id="PTHR11142:SF0">
    <property type="entry name" value="TRNA PSEUDOURIDINE SYNTHASE-LIKE 1"/>
    <property type="match status" value="1"/>
</dbReference>
<protein>
    <recommendedName>
        <fullName evidence="6">tRNA pseudouridine synthase</fullName>
        <ecNumber evidence="6">5.4.99.12</ecNumber>
    </recommendedName>
</protein>
<dbReference type="AlphaFoldDB" id="A0AA35S4A3"/>
<dbReference type="EC" id="5.4.99.12" evidence="6"/>
<dbReference type="InterPro" id="IPR020094">
    <property type="entry name" value="TruA/RsuA/RluB/E/F_N"/>
</dbReference>
<keyword evidence="2 6" id="KW-0819">tRNA processing</keyword>
<feature type="domain" description="Pseudouridine synthase I TruA alpha/beta" evidence="7">
    <location>
        <begin position="150"/>
        <end position="254"/>
    </location>
</feature>
<evidence type="ECO:0000259" key="7">
    <source>
        <dbReference type="Pfam" id="PF01416"/>
    </source>
</evidence>
<evidence type="ECO:0000256" key="1">
    <source>
        <dbReference type="ARBA" id="ARBA00009375"/>
    </source>
</evidence>
<dbReference type="NCBIfam" id="TIGR00071">
    <property type="entry name" value="hisT_truA"/>
    <property type="match status" value="1"/>
</dbReference>
<dbReference type="PANTHER" id="PTHR11142">
    <property type="entry name" value="PSEUDOURIDYLATE SYNTHASE"/>
    <property type="match status" value="1"/>
</dbReference>
<sequence>MGSPVRVRLDLAYDGTDFAGWQHQPDRDTIQRRIEAAARRLYRLAPNERTPVVGAGRTDAGVHAERQVAHFDAPLVIPPAGIRAGLNGLLPDSIRVLAAAETAPDFHARFDATGKTYRYHLLTEPVVTPLQTRYAWPVGDRLSREAMEEAAAALVGRHDFRAFFAAPPGEEPRTPVRNIFTASFGQRENMLVFEVAADGFLRYMVRRMVGTLVAVGRGQLPPDRVGALLRDPELPGPRFRAPAAGLRLYRVHYDGSASGKRHSQRAG</sequence>
<accession>A0AA35S4A3</accession>
<evidence type="ECO:0000313" key="9">
    <source>
        <dbReference type="Proteomes" id="UP001174909"/>
    </source>
</evidence>
<keyword evidence="9" id="KW-1185">Reference proteome</keyword>
<dbReference type="EMBL" id="CASHTH010001945">
    <property type="protein sequence ID" value="CAI8022297.1"/>
    <property type="molecule type" value="Genomic_DNA"/>
</dbReference>
<evidence type="ECO:0000256" key="2">
    <source>
        <dbReference type="ARBA" id="ARBA00022694"/>
    </source>
</evidence>
<dbReference type="SUPFAM" id="SSF55120">
    <property type="entry name" value="Pseudouridine synthase"/>
    <property type="match status" value="1"/>
</dbReference>
<comment type="caution">
    <text evidence="8">The sequence shown here is derived from an EMBL/GenBank/DDBJ whole genome shotgun (WGS) entry which is preliminary data.</text>
</comment>
<dbReference type="Gene3D" id="3.30.70.660">
    <property type="entry name" value="Pseudouridine synthase I, catalytic domain, C-terminal subdomain"/>
    <property type="match status" value="1"/>
</dbReference>
<dbReference type="HAMAP" id="MF_00171">
    <property type="entry name" value="TruA"/>
    <property type="match status" value="1"/>
</dbReference>
<dbReference type="GO" id="GO:0003723">
    <property type="term" value="F:RNA binding"/>
    <property type="evidence" value="ECO:0007669"/>
    <property type="project" value="InterPro"/>
</dbReference>
<comment type="catalytic activity">
    <reaction evidence="6">
        <text>uridine(38/39/40) in tRNA = pseudouridine(38/39/40) in tRNA</text>
        <dbReference type="Rhea" id="RHEA:22376"/>
        <dbReference type="Rhea" id="RHEA-COMP:10085"/>
        <dbReference type="Rhea" id="RHEA-COMP:10087"/>
        <dbReference type="ChEBI" id="CHEBI:65314"/>
        <dbReference type="ChEBI" id="CHEBI:65315"/>
        <dbReference type="EC" id="5.4.99.12"/>
    </reaction>
</comment>
<feature type="active site" description="Nucleophile" evidence="4">
    <location>
        <position position="59"/>
    </location>
</feature>
<dbReference type="Gene3D" id="3.30.70.580">
    <property type="entry name" value="Pseudouridine synthase I, catalytic domain, N-terminal subdomain"/>
    <property type="match status" value="1"/>
</dbReference>
<dbReference type="PIRSF" id="PIRSF001430">
    <property type="entry name" value="tRNA_psdUrid_synth"/>
    <property type="match status" value="1"/>
</dbReference>
<name>A0AA35S4A3_GEOBA</name>
<gene>
    <name evidence="8" type="ORF">GBAR_LOCUS13115</name>
</gene>
<dbReference type="GO" id="GO:0160147">
    <property type="term" value="F:tRNA pseudouridine(38-40) synthase activity"/>
    <property type="evidence" value="ECO:0007669"/>
    <property type="project" value="UniProtKB-EC"/>
</dbReference>
<comment type="similarity">
    <text evidence="1 6">Belongs to the tRNA pseudouridine synthase TruA family.</text>
</comment>
<feature type="binding site" evidence="5">
    <location>
        <position position="117"/>
    </location>
    <ligand>
        <name>substrate</name>
    </ligand>
</feature>
<feature type="domain" description="Pseudouridine synthase I TruA alpha/beta" evidence="7">
    <location>
        <begin position="12"/>
        <end position="111"/>
    </location>
</feature>
<evidence type="ECO:0000313" key="8">
    <source>
        <dbReference type="EMBL" id="CAI8022297.1"/>
    </source>
</evidence>
<organism evidence="8 9">
    <name type="scientific">Geodia barretti</name>
    <name type="common">Barrett's horny sponge</name>
    <dbReference type="NCBI Taxonomy" id="519541"/>
    <lineage>
        <taxon>Eukaryota</taxon>
        <taxon>Metazoa</taxon>
        <taxon>Porifera</taxon>
        <taxon>Demospongiae</taxon>
        <taxon>Heteroscleromorpha</taxon>
        <taxon>Tetractinellida</taxon>
        <taxon>Astrophorina</taxon>
        <taxon>Geodiidae</taxon>
        <taxon>Geodia</taxon>
    </lineage>
</organism>
<evidence type="ECO:0000256" key="5">
    <source>
        <dbReference type="PIRSR" id="PIRSR001430-2"/>
    </source>
</evidence>
<proteinExistence type="inferred from homology"/>
<dbReference type="GO" id="GO:0031119">
    <property type="term" value="P:tRNA pseudouridine synthesis"/>
    <property type="evidence" value="ECO:0007669"/>
    <property type="project" value="TreeGrafter"/>
</dbReference>
<keyword evidence="3 6" id="KW-0413">Isomerase</keyword>
<evidence type="ECO:0000256" key="6">
    <source>
        <dbReference type="RuleBase" id="RU003792"/>
    </source>
</evidence>
<dbReference type="Proteomes" id="UP001174909">
    <property type="component" value="Unassembled WGS sequence"/>
</dbReference>
<reference evidence="8" key="1">
    <citation type="submission" date="2023-03" db="EMBL/GenBank/DDBJ databases">
        <authorList>
            <person name="Steffen K."/>
            <person name="Cardenas P."/>
        </authorList>
    </citation>
    <scope>NUCLEOTIDE SEQUENCE</scope>
</reference>
<evidence type="ECO:0000256" key="4">
    <source>
        <dbReference type="PIRSR" id="PIRSR001430-1"/>
    </source>
</evidence>